<evidence type="ECO:0000256" key="1">
    <source>
        <dbReference type="SAM" id="MobiDB-lite"/>
    </source>
</evidence>
<feature type="compositionally biased region" description="Basic and acidic residues" evidence="1">
    <location>
        <begin position="180"/>
        <end position="190"/>
    </location>
</feature>
<gene>
    <name evidence="3" type="ORF">P3G67_00600</name>
</gene>
<proteinExistence type="predicted"/>
<comment type="caution">
    <text evidence="3">The sequence shown here is derived from an EMBL/GenBank/DDBJ whole genome shotgun (WGS) entry which is preliminary data.</text>
</comment>
<dbReference type="RefSeq" id="WP_276092064.1">
    <property type="nucleotide sequence ID" value="NZ_JARJBC010000001.1"/>
</dbReference>
<keyword evidence="2" id="KW-1133">Transmembrane helix</keyword>
<keyword evidence="2" id="KW-0472">Membrane</keyword>
<feature type="transmembrane region" description="Helical" evidence="2">
    <location>
        <begin position="12"/>
        <end position="36"/>
    </location>
</feature>
<evidence type="ECO:0000313" key="4">
    <source>
        <dbReference type="Proteomes" id="UP001216579"/>
    </source>
</evidence>
<keyword evidence="4" id="KW-1185">Reference proteome</keyword>
<evidence type="ECO:0000256" key="2">
    <source>
        <dbReference type="SAM" id="Phobius"/>
    </source>
</evidence>
<accession>A0ABT5ZD51</accession>
<keyword evidence="2" id="KW-0812">Transmembrane</keyword>
<evidence type="ECO:0000313" key="3">
    <source>
        <dbReference type="EMBL" id="MDF3287759.1"/>
    </source>
</evidence>
<protein>
    <submittedName>
        <fullName evidence="3">Uncharacterized protein</fullName>
    </submittedName>
</protein>
<organism evidence="3 4">
    <name type="scientific">Streptomyces silvisoli</name>
    <dbReference type="NCBI Taxonomy" id="3034235"/>
    <lineage>
        <taxon>Bacteria</taxon>
        <taxon>Bacillati</taxon>
        <taxon>Actinomycetota</taxon>
        <taxon>Actinomycetes</taxon>
        <taxon>Kitasatosporales</taxon>
        <taxon>Streptomycetaceae</taxon>
        <taxon>Streptomyces</taxon>
    </lineage>
</organism>
<name>A0ABT5ZD51_9ACTN</name>
<feature type="region of interest" description="Disordered" evidence="1">
    <location>
        <begin position="156"/>
        <end position="214"/>
    </location>
</feature>
<dbReference type="Proteomes" id="UP001216579">
    <property type="component" value="Unassembled WGS sequence"/>
</dbReference>
<dbReference type="EMBL" id="JARJBC010000001">
    <property type="protein sequence ID" value="MDF3287759.1"/>
    <property type="molecule type" value="Genomic_DNA"/>
</dbReference>
<sequence length="214" mass="23749">MADGRPFAGRNLLVFTAVVVILVTLVVQGTTMPAVVRWAGLRRDAAETTEERRARRQMVTAALEAPPDCARRLNTPRETVDVILDEPHQYAAQAEDTPEPTGSGMRAGLELRRALIAVERDALIRLRDQSNIDDIVLRRLQSLPDSEELRIELGLRAFPDQPPPPTTGQHRQPGRASTRRVTDHVRDGLRHSPGVRQAGETNERIPASRTALKN</sequence>
<reference evidence="3 4" key="1">
    <citation type="submission" date="2023-03" db="EMBL/GenBank/DDBJ databases">
        <title>Draft genome sequence of Streptomyces sp. RB6PN23 isolated from peat swamp forest in Thailand.</title>
        <authorList>
            <person name="Klaysubun C."/>
            <person name="Duangmal K."/>
        </authorList>
    </citation>
    <scope>NUCLEOTIDE SEQUENCE [LARGE SCALE GENOMIC DNA]</scope>
    <source>
        <strain evidence="3 4">RB6PN23</strain>
    </source>
</reference>